<dbReference type="InterPro" id="IPR036890">
    <property type="entry name" value="HATPase_C_sf"/>
</dbReference>
<evidence type="ECO:0000313" key="9">
    <source>
        <dbReference type="EMBL" id="NGO73054.1"/>
    </source>
</evidence>
<dbReference type="RefSeq" id="WP_241266230.1">
    <property type="nucleotide sequence ID" value="NZ_JAAKZZ010000607.1"/>
</dbReference>
<dbReference type="AlphaFoldDB" id="A0A6G4X8H7"/>
<evidence type="ECO:0000256" key="6">
    <source>
        <dbReference type="ARBA" id="ARBA00022840"/>
    </source>
</evidence>
<keyword evidence="7" id="KW-0902">Two-component regulatory system</keyword>
<dbReference type="GO" id="GO:0004673">
    <property type="term" value="F:protein histidine kinase activity"/>
    <property type="evidence" value="ECO:0007669"/>
    <property type="project" value="UniProtKB-EC"/>
</dbReference>
<sequence>GAVEPPRVYVTVRQEAAESGELLIRVRDDGPGLPPGDPDALFERGWSTRGSGLGLALVRQTATRHHGTATAAPRAGGGAEFTVRIPL</sequence>
<feature type="domain" description="Histidine kinase" evidence="8">
    <location>
        <begin position="1"/>
        <end position="87"/>
    </location>
</feature>
<evidence type="ECO:0000256" key="7">
    <source>
        <dbReference type="ARBA" id="ARBA00023012"/>
    </source>
</evidence>
<evidence type="ECO:0000256" key="3">
    <source>
        <dbReference type="ARBA" id="ARBA00022679"/>
    </source>
</evidence>
<dbReference type="InterPro" id="IPR004358">
    <property type="entry name" value="Sig_transdc_His_kin-like_C"/>
</dbReference>
<keyword evidence="4" id="KW-0547">Nucleotide-binding</keyword>
<dbReference type="PROSITE" id="PS50109">
    <property type="entry name" value="HIS_KIN"/>
    <property type="match status" value="1"/>
</dbReference>
<evidence type="ECO:0000256" key="5">
    <source>
        <dbReference type="ARBA" id="ARBA00022777"/>
    </source>
</evidence>
<dbReference type="GO" id="GO:0005524">
    <property type="term" value="F:ATP binding"/>
    <property type="evidence" value="ECO:0007669"/>
    <property type="project" value="UniProtKB-KW"/>
</dbReference>
<dbReference type="EC" id="2.7.13.3" evidence="2"/>
<name>A0A6G4X8H7_9ACTN</name>
<dbReference type="SUPFAM" id="SSF55874">
    <property type="entry name" value="ATPase domain of HSP90 chaperone/DNA topoisomerase II/histidine kinase"/>
    <property type="match status" value="1"/>
</dbReference>
<evidence type="ECO:0000256" key="2">
    <source>
        <dbReference type="ARBA" id="ARBA00012438"/>
    </source>
</evidence>
<feature type="non-terminal residue" evidence="9">
    <location>
        <position position="1"/>
    </location>
</feature>
<comment type="caution">
    <text evidence="9">The sequence shown here is derived from an EMBL/GenBank/DDBJ whole genome shotgun (WGS) entry which is preliminary data.</text>
</comment>
<reference evidence="9 10" key="1">
    <citation type="submission" date="2020-02" db="EMBL/GenBank/DDBJ databases">
        <title>Whole-genome analyses of novel actinobacteria.</title>
        <authorList>
            <person name="Sahin N."/>
            <person name="Tatar D."/>
        </authorList>
    </citation>
    <scope>NUCLEOTIDE SEQUENCE [LARGE SCALE GENOMIC DNA]</scope>
    <source>
        <strain evidence="9 10">SB3404</strain>
    </source>
</reference>
<accession>A0A6G4X8H7</accession>
<dbReference type="PANTHER" id="PTHR44936:SF10">
    <property type="entry name" value="SENSOR PROTEIN RSTB"/>
    <property type="match status" value="1"/>
</dbReference>
<dbReference type="InterPro" id="IPR003594">
    <property type="entry name" value="HATPase_dom"/>
</dbReference>
<organism evidence="9 10">
    <name type="scientific">Streptomyces boncukensis</name>
    <dbReference type="NCBI Taxonomy" id="2711219"/>
    <lineage>
        <taxon>Bacteria</taxon>
        <taxon>Bacillati</taxon>
        <taxon>Actinomycetota</taxon>
        <taxon>Actinomycetes</taxon>
        <taxon>Kitasatosporales</taxon>
        <taxon>Streptomycetaceae</taxon>
        <taxon>Streptomyces</taxon>
    </lineage>
</organism>
<proteinExistence type="predicted"/>
<dbReference type="PRINTS" id="PR00344">
    <property type="entry name" value="BCTRLSENSOR"/>
</dbReference>
<keyword evidence="10" id="KW-1185">Reference proteome</keyword>
<dbReference type="Pfam" id="PF02518">
    <property type="entry name" value="HATPase_c"/>
    <property type="match status" value="1"/>
</dbReference>
<dbReference type="PANTHER" id="PTHR44936">
    <property type="entry name" value="SENSOR PROTEIN CREC"/>
    <property type="match status" value="1"/>
</dbReference>
<dbReference type="Proteomes" id="UP000477722">
    <property type="component" value="Unassembled WGS sequence"/>
</dbReference>
<dbReference type="InterPro" id="IPR050980">
    <property type="entry name" value="2C_sensor_his_kinase"/>
</dbReference>
<dbReference type="GO" id="GO:0000160">
    <property type="term" value="P:phosphorelay signal transduction system"/>
    <property type="evidence" value="ECO:0007669"/>
    <property type="project" value="UniProtKB-KW"/>
</dbReference>
<keyword evidence="6" id="KW-0067">ATP-binding</keyword>
<keyword evidence="3" id="KW-0808">Transferase</keyword>
<evidence type="ECO:0000256" key="4">
    <source>
        <dbReference type="ARBA" id="ARBA00022741"/>
    </source>
</evidence>
<dbReference type="SMART" id="SM00387">
    <property type="entry name" value="HATPase_c"/>
    <property type="match status" value="1"/>
</dbReference>
<evidence type="ECO:0000313" key="10">
    <source>
        <dbReference type="Proteomes" id="UP000477722"/>
    </source>
</evidence>
<dbReference type="Gene3D" id="3.30.565.10">
    <property type="entry name" value="Histidine kinase-like ATPase, C-terminal domain"/>
    <property type="match status" value="1"/>
</dbReference>
<gene>
    <name evidence="9" type="ORF">G5C65_32885</name>
</gene>
<dbReference type="InterPro" id="IPR005467">
    <property type="entry name" value="His_kinase_dom"/>
</dbReference>
<comment type="catalytic activity">
    <reaction evidence="1">
        <text>ATP + protein L-histidine = ADP + protein N-phospho-L-histidine.</text>
        <dbReference type="EC" id="2.7.13.3"/>
    </reaction>
</comment>
<dbReference type="EMBL" id="JAAKZZ010000607">
    <property type="protein sequence ID" value="NGO73054.1"/>
    <property type="molecule type" value="Genomic_DNA"/>
</dbReference>
<evidence type="ECO:0000256" key="1">
    <source>
        <dbReference type="ARBA" id="ARBA00000085"/>
    </source>
</evidence>
<protein>
    <recommendedName>
        <fullName evidence="2">histidine kinase</fullName>
        <ecNumber evidence="2">2.7.13.3</ecNumber>
    </recommendedName>
</protein>
<evidence type="ECO:0000259" key="8">
    <source>
        <dbReference type="PROSITE" id="PS50109"/>
    </source>
</evidence>
<keyword evidence="5 9" id="KW-0418">Kinase</keyword>